<keyword evidence="3" id="KW-1003">Cell membrane</keyword>
<protein>
    <submittedName>
        <fullName evidence="9">Sugar ABC transporter permease</fullName>
    </submittedName>
</protein>
<keyword evidence="2 7" id="KW-0813">Transport</keyword>
<comment type="caution">
    <text evidence="9">The sequence shown here is derived from an EMBL/GenBank/DDBJ whole genome shotgun (WGS) entry which is preliminary data.</text>
</comment>
<feature type="transmembrane region" description="Helical" evidence="7">
    <location>
        <begin position="162"/>
        <end position="186"/>
    </location>
</feature>
<organism evidence="9 10">
    <name type="scientific">Deinococcus ruber</name>
    <dbReference type="NCBI Taxonomy" id="1848197"/>
    <lineage>
        <taxon>Bacteria</taxon>
        <taxon>Thermotogati</taxon>
        <taxon>Deinococcota</taxon>
        <taxon>Deinococci</taxon>
        <taxon>Deinococcales</taxon>
        <taxon>Deinococcaceae</taxon>
        <taxon>Deinococcus</taxon>
    </lineage>
</organism>
<dbReference type="Pfam" id="PF00528">
    <property type="entry name" value="BPD_transp_1"/>
    <property type="match status" value="1"/>
</dbReference>
<feature type="transmembrane region" description="Helical" evidence="7">
    <location>
        <begin position="80"/>
        <end position="98"/>
    </location>
</feature>
<feature type="transmembrane region" description="Helical" evidence="7">
    <location>
        <begin position="271"/>
        <end position="293"/>
    </location>
</feature>
<feature type="domain" description="ABC transmembrane type-1" evidence="8">
    <location>
        <begin position="16"/>
        <end position="292"/>
    </location>
</feature>
<dbReference type="RefSeq" id="WP_189092415.1">
    <property type="nucleotide sequence ID" value="NZ_BMQL01000036.1"/>
</dbReference>
<dbReference type="CDD" id="cd06261">
    <property type="entry name" value="TM_PBP2"/>
    <property type="match status" value="1"/>
</dbReference>
<sequence>MNVKSLRSALSSYVFLLPALVLLVVFTLYPVLYGSYLGFTEYTAANFATNQPPKWVGLDNFRTLANDDLFKTGVLNSLKYLLVVPALQLASLAVAVLVNRQLPFIAFFRAAYYVPVITSISLAAVMWDWIYNKDGTLNWLLKGLHLMNPSSNESWLLDPNTAFWAIMFVTFWKGFGYYMVLYMAGLQTIPEELEEAARLDGATPWHVFWRITVPLMQPTILLCSLLSTLSAIRVLEEVLVFTNGTGGPLNSTYTALLYVYKKSFGGLDFNYGLASAAGLVVAAIALILSVLNFRYFRDGSARA</sequence>
<evidence type="ECO:0000256" key="7">
    <source>
        <dbReference type="RuleBase" id="RU363032"/>
    </source>
</evidence>
<dbReference type="AlphaFoldDB" id="A0A918CJ43"/>
<evidence type="ECO:0000313" key="10">
    <source>
        <dbReference type="Proteomes" id="UP000603865"/>
    </source>
</evidence>
<dbReference type="InterPro" id="IPR035906">
    <property type="entry name" value="MetI-like_sf"/>
</dbReference>
<evidence type="ECO:0000313" key="9">
    <source>
        <dbReference type="EMBL" id="GGR25567.1"/>
    </source>
</evidence>
<evidence type="ECO:0000256" key="5">
    <source>
        <dbReference type="ARBA" id="ARBA00022989"/>
    </source>
</evidence>
<keyword evidence="6 7" id="KW-0472">Membrane</keyword>
<feature type="transmembrane region" description="Helical" evidence="7">
    <location>
        <begin position="110"/>
        <end position="130"/>
    </location>
</feature>
<dbReference type="Proteomes" id="UP000603865">
    <property type="component" value="Unassembled WGS sequence"/>
</dbReference>
<name>A0A918CJ43_9DEIO</name>
<evidence type="ECO:0000256" key="6">
    <source>
        <dbReference type="ARBA" id="ARBA00023136"/>
    </source>
</evidence>
<dbReference type="SUPFAM" id="SSF161098">
    <property type="entry name" value="MetI-like"/>
    <property type="match status" value="1"/>
</dbReference>
<accession>A0A918CJ43</accession>
<feature type="transmembrane region" description="Helical" evidence="7">
    <location>
        <begin position="12"/>
        <end position="32"/>
    </location>
</feature>
<comment type="subcellular location">
    <subcellularLocation>
        <location evidence="1 7">Cell membrane</location>
        <topology evidence="1 7">Multi-pass membrane protein</topology>
    </subcellularLocation>
</comment>
<dbReference type="PROSITE" id="PS50928">
    <property type="entry name" value="ABC_TM1"/>
    <property type="match status" value="1"/>
</dbReference>
<evidence type="ECO:0000256" key="1">
    <source>
        <dbReference type="ARBA" id="ARBA00004651"/>
    </source>
</evidence>
<dbReference type="GO" id="GO:0055085">
    <property type="term" value="P:transmembrane transport"/>
    <property type="evidence" value="ECO:0007669"/>
    <property type="project" value="InterPro"/>
</dbReference>
<proteinExistence type="inferred from homology"/>
<dbReference type="InterPro" id="IPR000515">
    <property type="entry name" value="MetI-like"/>
</dbReference>
<comment type="similarity">
    <text evidence="7">Belongs to the binding-protein-dependent transport system permease family.</text>
</comment>
<keyword evidence="5 7" id="KW-1133">Transmembrane helix</keyword>
<feature type="transmembrane region" description="Helical" evidence="7">
    <location>
        <begin position="207"/>
        <end position="232"/>
    </location>
</feature>
<dbReference type="GO" id="GO:0005886">
    <property type="term" value="C:plasma membrane"/>
    <property type="evidence" value="ECO:0007669"/>
    <property type="project" value="UniProtKB-SubCell"/>
</dbReference>
<evidence type="ECO:0000256" key="3">
    <source>
        <dbReference type="ARBA" id="ARBA00022475"/>
    </source>
</evidence>
<dbReference type="InterPro" id="IPR051393">
    <property type="entry name" value="ABC_transporter_permease"/>
</dbReference>
<dbReference type="EMBL" id="BMQL01000036">
    <property type="protein sequence ID" value="GGR25567.1"/>
    <property type="molecule type" value="Genomic_DNA"/>
</dbReference>
<dbReference type="PANTHER" id="PTHR30193:SF44">
    <property type="entry name" value="LACTOSE TRANSPORT SYSTEM PERMEASE PROTEIN LACF"/>
    <property type="match status" value="1"/>
</dbReference>
<reference evidence="9" key="2">
    <citation type="submission" date="2020-09" db="EMBL/GenBank/DDBJ databases">
        <authorList>
            <person name="Sun Q."/>
            <person name="Ohkuma M."/>
        </authorList>
    </citation>
    <scope>NUCLEOTIDE SEQUENCE</scope>
    <source>
        <strain evidence="9">JCM 31311</strain>
    </source>
</reference>
<keyword evidence="10" id="KW-1185">Reference proteome</keyword>
<evidence type="ECO:0000256" key="2">
    <source>
        <dbReference type="ARBA" id="ARBA00022448"/>
    </source>
</evidence>
<evidence type="ECO:0000259" key="8">
    <source>
        <dbReference type="PROSITE" id="PS50928"/>
    </source>
</evidence>
<evidence type="ECO:0000256" key="4">
    <source>
        <dbReference type="ARBA" id="ARBA00022692"/>
    </source>
</evidence>
<gene>
    <name evidence="9" type="ORF">GCM10008957_41460</name>
</gene>
<reference evidence="9" key="1">
    <citation type="journal article" date="2014" name="Int. J. Syst. Evol. Microbiol.">
        <title>Complete genome sequence of Corynebacterium casei LMG S-19264T (=DSM 44701T), isolated from a smear-ripened cheese.</title>
        <authorList>
            <consortium name="US DOE Joint Genome Institute (JGI-PGF)"/>
            <person name="Walter F."/>
            <person name="Albersmeier A."/>
            <person name="Kalinowski J."/>
            <person name="Ruckert C."/>
        </authorList>
    </citation>
    <scope>NUCLEOTIDE SEQUENCE</scope>
    <source>
        <strain evidence="9">JCM 31311</strain>
    </source>
</reference>
<dbReference type="Gene3D" id="1.10.3720.10">
    <property type="entry name" value="MetI-like"/>
    <property type="match status" value="1"/>
</dbReference>
<keyword evidence="4 7" id="KW-0812">Transmembrane</keyword>
<dbReference type="SUPFAM" id="SSF160964">
    <property type="entry name" value="MalF N-terminal region-like"/>
    <property type="match status" value="1"/>
</dbReference>
<dbReference type="PANTHER" id="PTHR30193">
    <property type="entry name" value="ABC TRANSPORTER PERMEASE PROTEIN"/>
    <property type="match status" value="1"/>
</dbReference>